<evidence type="ECO:0000313" key="1">
    <source>
        <dbReference type="EMBL" id="TVU25565.1"/>
    </source>
</evidence>
<dbReference type="EMBL" id="RWGY01000013">
    <property type="protein sequence ID" value="TVU25565.1"/>
    <property type="molecule type" value="Genomic_DNA"/>
</dbReference>
<feature type="non-terminal residue" evidence="1">
    <location>
        <position position="1"/>
    </location>
</feature>
<comment type="caution">
    <text evidence="1">The sequence shown here is derived from an EMBL/GenBank/DDBJ whole genome shotgun (WGS) entry which is preliminary data.</text>
</comment>
<protein>
    <submittedName>
        <fullName evidence="1">Uncharacterized protein</fullName>
    </submittedName>
</protein>
<organism evidence="1 2">
    <name type="scientific">Eragrostis curvula</name>
    <name type="common">weeping love grass</name>
    <dbReference type="NCBI Taxonomy" id="38414"/>
    <lineage>
        <taxon>Eukaryota</taxon>
        <taxon>Viridiplantae</taxon>
        <taxon>Streptophyta</taxon>
        <taxon>Embryophyta</taxon>
        <taxon>Tracheophyta</taxon>
        <taxon>Spermatophyta</taxon>
        <taxon>Magnoliopsida</taxon>
        <taxon>Liliopsida</taxon>
        <taxon>Poales</taxon>
        <taxon>Poaceae</taxon>
        <taxon>PACMAD clade</taxon>
        <taxon>Chloridoideae</taxon>
        <taxon>Eragrostideae</taxon>
        <taxon>Eragrostidinae</taxon>
        <taxon>Eragrostis</taxon>
    </lineage>
</organism>
<accession>A0A5J9UPZ7</accession>
<gene>
    <name evidence="1" type="ORF">EJB05_28066</name>
</gene>
<dbReference type="AlphaFoldDB" id="A0A5J9UPZ7"/>
<keyword evidence="2" id="KW-1185">Reference proteome</keyword>
<proteinExistence type="predicted"/>
<dbReference type="OrthoDB" id="9973021at2759"/>
<sequence length="85" mass="9898">MEVKHLEALTSWSSSNSHPKLCKFEINGAVLEMLSLEDCLEVMITVRSPLNPEQSLSTLECLVKYIVWLRSMRLWRMARTVQNFK</sequence>
<feature type="non-terminal residue" evidence="1">
    <location>
        <position position="85"/>
    </location>
</feature>
<name>A0A5J9UPZ7_9POAL</name>
<evidence type="ECO:0000313" key="2">
    <source>
        <dbReference type="Proteomes" id="UP000324897"/>
    </source>
</evidence>
<dbReference type="Gramene" id="TVU25565">
    <property type="protein sequence ID" value="TVU25565"/>
    <property type="gene ID" value="EJB05_28066"/>
</dbReference>
<reference evidence="1 2" key="1">
    <citation type="journal article" date="2019" name="Sci. Rep.">
        <title>A high-quality genome of Eragrostis curvula grass provides insights into Poaceae evolution and supports new strategies to enhance forage quality.</title>
        <authorList>
            <person name="Carballo J."/>
            <person name="Santos B.A.C.M."/>
            <person name="Zappacosta D."/>
            <person name="Garbus I."/>
            <person name="Selva J.P."/>
            <person name="Gallo C.A."/>
            <person name="Diaz A."/>
            <person name="Albertini E."/>
            <person name="Caccamo M."/>
            <person name="Echenique V."/>
        </authorList>
    </citation>
    <scope>NUCLEOTIDE SEQUENCE [LARGE SCALE GENOMIC DNA]</scope>
    <source>
        <strain evidence="2">cv. Victoria</strain>
        <tissue evidence="1">Leaf</tissue>
    </source>
</reference>
<dbReference type="Proteomes" id="UP000324897">
    <property type="component" value="Chromosome 2"/>
</dbReference>